<gene>
    <name evidence="2" type="ORF">PP2015_4040</name>
</gene>
<feature type="domain" description="DM13" evidence="1">
    <location>
        <begin position="22"/>
        <end position="127"/>
    </location>
</feature>
<dbReference type="Pfam" id="PF10517">
    <property type="entry name" value="DM13"/>
    <property type="match status" value="1"/>
</dbReference>
<dbReference type="EMBL" id="CP013188">
    <property type="protein sequence ID" value="ALO44508.1"/>
    <property type="molecule type" value="Genomic_DNA"/>
</dbReference>
<dbReference type="OrthoDB" id="6106486at2"/>
<reference evidence="2 3" key="1">
    <citation type="submission" date="2015-11" db="EMBL/GenBank/DDBJ databases">
        <authorList>
            <person name="Zhang Y."/>
            <person name="Guo Z."/>
        </authorList>
    </citation>
    <scope>NUCLEOTIDE SEQUENCE [LARGE SCALE GENOMIC DNA]</scope>
    <source>
        <strain evidence="2 3">KCTC 12086</strain>
    </source>
</reference>
<evidence type="ECO:0000259" key="1">
    <source>
        <dbReference type="PROSITE" id="PS51549"/>
    </source>
</evidence>
<name>A0A0S2K7Y8_9GAMM</name>
<dbReference type="KEGG" id="pphe:PP2015_4040"/>
<dbReference type="STRING" id="161398.PP2015_4040"/>
<keyword evidence="3" id="KW-1185">Reference proteome</keyword>
<dbReference type="Proteomes" id="UP000061457">
    <property type="component" value="Chromosome II"/>
</dbReference>
<dbReference type="InterPro" id="IPR019545">
    <property type="entry name" value="DM13_domain"/>
</dbReference>
<proteinExistence type="predicted"/>
<dbReference type="PATRIC" id="fig|161398.10.peg.4143"/>
<accession>A0A0S2K7Y8</accession>
<organism evidence="2 3">
    <name type="scientific">Pseudoalteromonas phenolica</name>
    <dbReference type="NCBI Taxonomy" id="161398"/>
    <lineage>
        <taxon>Bacteria</taxon>
        <taxon>Pseudomonadati</taxon>
        <taxon>Pseudomonadota</taxon>
        <taxon>Gammaproteobacteria</taxon>
        <taxon>Alteromonadales</taxon>
        <taxon>Pseudoalteromonadaceae</taxon>
        <taxon>Pseudoalteromonas</taxon>
    </lineage>
</organism>
<protein>
    <recommendedName>
        <fullName evidence="1">DM13 domain-containing protein</fullName>
    </recommendedName>
</protein>
<dbReference type="AlphaFoldDB" id="A0A0S2K7Y8"/>
<dbReference type="PROSITE" id="PS51549">
    <property type="entry name" value="DM13"/>
    <property type="match status" value="1"/>
</dbReference>
<evidence type="ECO:0000313" key="2">
    <source>
        <dbReference type="EMBL" id="ALO44508.1"/>
    </source>
</evidence>
<evidence type="ECO:0000313" key="3">
    <source>
        <dbReference type="Proteomes" id="UP000061457"/>
    </source>
</evidence>
<sequence length="127" mass="14270">MAPASPSMLEFASATLETKYKAVIPDSLSGSDFLHFGVGTFSLSENKVIFQGKLAPGPDYQLYLSPKFVENESQFLKFKQEMTRVGEVKSFDGFILQLPQHVDIENYANLVVWCEAFQEFITAANYK</sequence>